<evidence type="ECO:0000256" key="1">
    <source>
        <dbReference type="SAM" id="MobiDB-lite"/>
    </source>
</evidence>
<organism evidence="2 3">
    <name type="scientific">Gordonia terrae C-6</name>
    <dbReference type="NCBI Taxonomy" id="1316928"/>
    <lineage>
        <taxon>Bacteria</taxon>
        <taxon>Bacillati</taxon>
        <taxon>Actinomycetota</taxon>
        <taxon>Actinomycetes</taxon>
        <taxon>Mycobacteriales</taxon>
        <taxon>Gordoniaceae</taxon>
        <taxon>Gordonia</taxon>
    </lineage>
</organism>
<accession>R7Y5Y5</accession>
<dbReference type="Proteomes" id="UP000013569">
    <property type="component" value="Unassembled WGS sequence"/>
</dbReference>
<gene>
    <name evidence="2" type="ORF">GTC6_17619</name>
</gene>
<sequence>MSDTTIPSMGGITEMLSIKLTDPSPTESDLGSVRCGSSITAAVLICLPTSFVSVSLRPLSEQSQQSATGGLFPGRRCDRGGPIPAEASRATPATPLTTRR</sequence>
<name>R7Y5Y5_9ACTN</name>
<evidence type="ECO:0000313" key="2">
    <source>
        <dbReference type="EMBL" id="EON31410.1"/>
    </source>
</evidence>
<comment type="caution">
    <text evidence="2">The sequence shown here is derived from an EMBL/GenBank/DDBJ whole genome shotgun (WGS) entry which is preliminary data.</text>
</comment>
<feature type="region of interest" description="Disordered" evidence="1">
    <location>
        <begin position="63"/>
        <end position="100"/>
    </location>
</feature>
<dbReference type="AlphaFoldDB" id="R7Y5Y5"/>
<feature type="compositionally biased region" description="Low complexity" evidence="1">
    <location>
        <begin position="89"/>
        <end position="100"/>
    </location>
</feature>
<reference evidence="2 3" key="1">
    <citation type="journal article" date="2013" name="Genome Announc.">
        <title>Draft Genome Sequence of a Benzothiophene-Desulfurizing Bacterium, Gordona terrae Strain C-6.</title>
        <authorList>
            <person name="Wang W."/>
            <person name="Ma T."/>
            <person name="Ren Y."/>
            <person name="Li G."/>
        </authorList>
    </citation>
    <scope>NUCLEOTIDE SEQUENCE [LARGE SCALE GENOMIC DNA]</scope>
    <source>
        <strain evidence="2 3">C-6</strain>
    </source>
</reference>
<dbReference type="EMBL" id="AQPW01000025">
    <property type="protein sequence ID" value="EON31410.1"/>
    <property type="molecule type" value="Genomic_DNA"/>
</dbReference>
<proteinExistence type="predicted"/>
<protein>
    <submittedName>
        <fullName evidence="2">Uncharacterized protein</fullName>
    </submittedName>
</protein>
<evidence type="ECO:0000313" key="3">
    <source>
        <dbReference type="Proteomes" id="UP000013569"/>
    </source>
</evidence>